<keyword evidence="2" id="KW-0862">Zinc</keyword>
<dbReference type="PROSITE" id="PS50143">
    <property type="entry name" value="BIR_REPEAT_2"/>
    <property type="match status" value="2"/>
</dbReference>
<gene>
    <name evidence="4" type="ORF">D9613_007097</name>
</gene>
<dbReference type="InterPro" id="IPR051190">
    <property type="entry name" value="Baculoviral_IAP"/>
</dbReference>
<feature type="compositionally biased region" description="Basic and acidic residues" evidence="3">
    <location>
        <begin position="821"/>
        <end position="830"/>
    </location>
</feature>
<dbReference type="InterPro" id="IPR001370">
    <property type="entry name" value="BIR_rpt"/>
</dbReference>
<dbReference type="SMART" id="SM00238">
    <property type="entry name" value="BIR"/>
    <property type="match status" value="2"/>
</dbReference>
<feature type="compositionally biased region" description="Pro residues" evidence="3">
    <location>
        <begin position="497"/>
        <end position="507"/>
    </location>
</feature>
<dbReference type="PANTHER" id="PTHR46771:SF5">
    <property type="entry name" value="DETERIN"/>
    <property type="match status" value="1"/>
</dbReference>
<feature type="compositionally biased region" description="Basic residues" evidence="3">
    <location>
        <begin position="543"/>
        <end position="552"/>
    </location>
</feature>
<dbReference type="EMBL" id="JAACJL010000058">
    <property type="protein sequence ID" value="KAF4610571.1"/>
    <property type="molecule type" value="Genomic_DNA"/>
</dbReference>
<feature type="compositionally biased region" description="Acidic residues" evidence="3">
    <location>
        <begin position="669"/>
        <end position="678"/>
    </location>
</feature>
<accession>A0A8H4VHL7</accession>
<evidence type="ECO:0000256" key="2">
    <source>
        <dbReference type="ARBA" id="ARBA00022833"/>
    </source>
</evidence>
<dbReference type="Proteomes" id="UP000521872">
    <property type="component" value="Unassembled WGS sequence"/>
</dbReference>
<feature type="compositionally biased region" description="Acidic residues" evidence="3">
    <location>
        <begin position="317"/>
        <end position="328"/>
    </location>
</feature>
<feature type="compositionally biased region" description="Basic and acidic residues" evidence="3">
    <location>
        <begin position="870"/>
        <end position="885"/>
    </location>
</feature>
<feature type="compositionally biased region" description="Pro residues" evidence="3">
    <location>
        <begin position="749"/>
        <end position="780"/>
    </location>
</feature>
<organism evidence="4 5">
    <name type="scientific">Agrocybe pediades</name>
    <dbReference type="NCBI Taxonomy" id="84607"/>
    <lineage>
        <taxon>Eukaryota</taxon>
        <taxon>Fungi</taxon>
        <taxon>Dikarya</taxon>
        <taxon>Basidiomycota</taxon>
        <taxon>Agaricomycotina</taxon>
        <taxon>Agaricomycetes</taxon>
        <taxon>Agaricomycetidae</taxon>
        <taxon>Agaricales</taxon>
        <taxon>Agaricineae</taxon>
        <taxon>Strophariaceae</taxon>
        <taxon>Agrocybe</taxon>
    </lineage>
</organism>
<evidence type="ECO:0000256" key="3">
    <source>
        <dbReference type="SAM" id="MobiDB-lite"/>
    </source>
</evidence>
<name>A0A8H4VHL7_9AGAR</name>
<feature type="compositionally biased region" description="Low complexity" evidence="3">
    <location>
        <begin position="214"/>
        <end position="242"/>
    </location>
</feature>
<feature type="compositionally biased region" description="Polar residues" evidence="3">
    <location>
        <begin position="622"/>
        <end position="643"/>
    </location>
</feature>
<dbReference type="SUPFAM" id="SSF57924">
    <property type="entry name" value="Inhibitor of apoptosis (IAP) repeat"/>
    <property type="match status" value="2"/>
</dbReference>
<keyword evidence="5" id="KW-1185">Reference proteome</keyword>
<evidence type="ECO:0008006" key="6">
    <source>
        <dbReference type="Google" id="ProtNLM"/>
    </source>
</evidence>
<feature type="region of interest" description="Disordered" evidence="3">
    <location>
        <begin position="491"/>
        <end position="903"/>
    </location>
</feature>
<feature type="region of interest" description="Disordered" evidence="3">
    <location>
        <begin position="209"/>
        <end position="461"/>
    </location>
</feature>
<proteinExistence type="predicted"/>
<evidence type="ECO:0000313" key="4">
    <source>
        <dbReference type="EMBL" id="KAF4610571.1"/>
    </source>
</evidence>
<reference evidence="4 5" key="1">
    <citation type="submission" date="2019-12" db="EMBL/GenBank/DDBJ databases">
        <authorList>
            <person name="Floudas D."/>
            <person name="Bentzer J."/>
            <person name="Ahren D."/>
            <person name="Johansson T."/>
            <person name="Persson P."/>
            <person name="Tunlid A."/>
        </authorList>
    </citation>
    <scope>NUCLEOTIDE SEQUENCE [LARGE SCALE GENOMIC DNA]</scope>
    <source>
        <strain evidence="4 5">CBS 102.39</strain>
    </source>
</reference>
<dbReference type="Pfam" id="PF00653">
    <property type="entry name" value="BIR"/>
    <property type="match status" value="2"/>
</dbReference>
<feature type="compositionally biased region" description="Basic residues" evidence="3">
    <location>
        <begin position="430"/>
        <end position="442"/>
    </location>
</feature>
<dbReference type="Gene3D" id="1.10.1170.10">
    <property type="entry name" value="Inhibitor Of Apoptosis Protein (2mihbC-IAP-1), Chain A"/>
    <property type="match status" value="2"/>
</dbReference>
<feature type="compositionally biased region" description="Basic residues" evidence="3">
    <location>
        <begin position="10"/>
        <end position="19"/>
    </location>
</feature>
<protein>
    <recommendedName>
        <fullName evidence="6">Protein bir1</fullName>
    </recommendedName>
</protein>
<feature type="region of interest" description="Disordered" evidence="3">
    <location>
        <begin position="1"/>
        <end position="29"/>
    </location>
</feature>
<dbReference type="CDD" id="cd00022">
    <property type="entry name" value="BIR"/>
    <property type="match status" value="1"/>
</dbReference>
<dbReference type="PANTHER" id="PTHR46771">
    <property type="entry name" value="DETERIN"/>
    <property type="match status" value="1"/>
</dbReference>
<keyword evidence="1" id="KW-0479">Metal-binding</keyword>
<sequence>MEALDARINSFKKSKRVKNPAKPSSSTSVKWPHPLTFRANPETLADAGFYYDPSYDDPDNVTCFVCDKELAGWEEEDDPFLIHYSKCSQNCCWASAYCGIASDTDRRRRFISTDKSRIPSGKQMEKARHETFLVGKGWIHDKTPNHGANSKMMARAGFVYTPQEAGDDLATCLYCDTALRGWVSEDDPMEEHRKRESKTGVACTFFTASPHLDSSSQSKPPSKAQTTKPPSRASTKPPSKSTSRSKHQDVIQPTKTHDGPVEEDESEIESTGKTAYAKTPHKGRATSSTARKSSAKTPKPKSKTRSSSRTGLKNVVEEDEEEEEEEEAIPPPPPTTVKKSRSKSVAKPEVVSQTEPEEEDVEPRKPSRSRTKKVASEPEEDLPRKSSRSKAKQSSVAPSIDEEVTRKPSRSKSKAKAAAESEQEEPITAKPKHKRIASRSKSKAPAPVPASEVEESEVEPEVLTVVKKTSSKKSKAPTLVPAAQHLFDDDVFTDHYVPPPPPSPPPAAADSNTMEMPPLSVPKRNTKKVATSETEDVPTVQKEKKKPSKPKKAQPPEPVSDDEVMDNVSAIKSHDKKAVSSENEHVELPEKEAKKPSKAQKQHQPPPILMSDDEIMERDRPISSTNSRTTSKPLPSKASLQSSSKRKLSENLKPPSVKSQQKLKVVEISSDEEVEEETAPPPPKREQATPDIPPPAAPSKKISTGSVKAPPAPAAQPTPVHLDLSEIPPKTSSKKREKKVAAAVSEAVPEPPKPAPVEATPAPPSPVPVHAPAAAPPRPASPVIDNTGDVSMEYHELPAETGPEPAHQAQARTDADVDAFEPEHDQDVKMLETPVTPPRQTAQARLSSLGARGNLVAGVQSDSSSSQPKSEPEPVVKQDVVERDTSPPAPDATAAAAASEPPYVPALSKLPFIPLTSLSEAELDMTVEEWIRYQMEVEYDKFRRDGERELQRFKKRAEEVRKMIEGL</sequence>
<dbReference type="GO" id="GO:0046872">
    <property type="term" value="F:metal ion binding"/>
    <property type="evidence" value="ECO:0007669"/>
    <property type="project" value="UniProtKB-KW"/>
</dbReference>
<feature type="compositionally biased region" description="Low complexity" evidence="3">
    <location>
        <begin position="891"/>
        <end position="901"/>
    </location>
</feature>
<comment type="caution">
    <text evidence="4">The sequence shown here is derived from an EMBL/GenBank/DDBJ whole genome shotgun (WGS) entry which is preliminary data.</text>
</comment>
<evidence type="ECO:0000313" key="5">
    <source>
        <dbReference type="Proteomes" id="UP000521872"/>
    </source>
</evidence>
<feature type="compositionally biased region" description="Basic and acidic residues" evidence="3">
    <location>
        <begin position="572"/>
        <end position="595"/>
    </location>
</feature>
<feature type="compositionally biased region" description="Low complexity" evidence="3">
    <location>
        <begin position="285"/>
        <end position="297"/>
    </location>
</feature>
<dbReference type="AlphaFoldDB" id="A0A8H4VHL7"/>
<feature type="compositionally biased region" description="Low complexity" evidence="3">
    <location>
        <begin position="859"/>
        <end position="869"/>
    </location>
</feature>
<evidence type="ECO:0000256" key="1">
    <source>
        <dbReference type="ARBA" id="ARBA00022723"/>
    </source>
</evidence>